<keyword evidence="3" id="KW-1185">Reference proteome</keyword>
<feature type="transmembrane region" description="Helical" evidence="1">
    <location>
        <begin position="181"/>
        <end position="210"/>
    </location>
</feature>
<comment type="caution">
    <text evidence="2">The sequence shown here is derived from an EMBL/GenBank/DDBJ whole genome shotgun (WGS) entry which is preliminary data.</text>
</comment>
<feature type="transmembrane region" description="Helical" evidence="1">
    <location>
        <begin position="231"/>
        <end position="264"/>
    </location>
</feature>
<accession>A0A368YM63</accession>
<dbReference type="InterPro" id="IPR018692">
    <property type="entry name" value="DUF2189"/>
</dbReference>
<sequence length="278" mass="30224">MLSKVRSAMRHSERLPMRIPETVPPLPKAVDRNRHLSPSQAFTWFAQGWHDLWTVPFPSLVYGTGVAIISLAIAAGILFYGLDFALFPALAGFLVVGPALATGLYVKSRRLSKGSPVTLAAMLIPERGTSQHVLFVGAVLLGLMLLWMRAAVLLYALFFGWKPFPGMDHILPMLFGTPIGVAMLVIGIVIGGIFAAFAFAISVFSIPMVLDKKFDAFTAMGTSMSIVWNNLPVMLLWGAIVLSLTVIALVSGMIGFVIIFPLLGHATWHAYVTMRDPD</sequence>
<dbReference type="AlphaFoldDB" id="A0A368YM63"/>
<feature type="transmembrane region" description="Helical" evidence="1">
    <location>
        <begin position="133"/>
        <end position="161"/>
    </location>
</feature>
<name>A0A368YM63_9HYPH</name>
<dbReference type="Proteomes" id="UP000253324">
    <property type="component" value="Unassembled WGS sequence"/>
</dbReference>
<reference evidence="2 3" key="1">
    <citation type="submission" date="2018-07" db="EMBL/GenBank/DDBJ databases">
        <title>Genomic Encyclopedia of Type Strains, Phase III (KMG-III): the genomes of soil and plant-associated and newly described type strains.</title>
        <authorList>
            <person name="Whitman W."/>
        </authorList>
    </citation>
    <scope>NUCLEOTIDE SEQUENCE [LARGE SCALE GENOMIC DNA]</scope>
    <source>
        <strain evidence="2 3">31-25a</strain>
    </source>
</reference>
<dbReference type="Pfam" id="PF09955">
    <property type="entry name" value="DUF2189"/>
    <property type="match status" value="1"/>
</dbReference>
<evidence type="ECO:0000313" key="2">
    <source>
        <dbReference type="EMBL" id="RCW81323.1"/>
    </source>
</evidence>
<protein>
    <submittedName>
        <fullName evidence="2">Putative membrane protein</fullName>
    </submittedName>
</protein>
<keyword evidence="1" id="KW-0472">Membrane</keyword>
<evidence type="ECO:0000313" key="3">
    <source>
        <dbReference type="Proteomes" id="UP000253324"/>
    </source>
</evidence>
<feature type="transmembrane region" description="Helical" evidence="1">
    <location>
        <begin position="86"/>
        <end position="106"/>
    </location>
</feature>
<keyword evidence="1" id="KW-0812">Transmembrane</keyword>
<gene>
    <name evidence="2" type="ORF">C7476_111185</name>
</gene>
<organism evidence="2 3">
    <name type="scientific">Phyllobacterium bourgognense</name>
    <dbReference type="NCBI Taxonomy" id="314236"/>
    <lineage>
        <taxon>Bacteria</taxon>
        <taxon>Pseudomonadati</taxon>
        <taxon>Pseudomonadota</taxon>
        <taxon>Alphaproteobacteria</taxon>
        <taxon>Hyphomicrobiales</taxon>
        <taxon>Phyllobacteriaceae</taxon>
        <taxon>Phyllobacterium</taxon>
    </lineage>
</organism>
<feature type="transmembrane region" description="Helical" evidence="1">
    <location>
        <begin position="60"/>
        <end position="80"/>
    </location>
</feature>
<evidence type="ECO:0000256" key="1">
    <source>
        <dbReference type="SAM" id="Phobius"/>
    </source>
</evidence>
<proteinExistence type="predicted"/>
<keyword evidence="1" id="KW-1133">Transmembrane helix</keyword>
<dbReference type="EMBL" id="QPJM01000011">
    <property type="protein sequence ID" value="RCW81323.1"/>
    <property type="molecule type" value="Genomic_DNA"/>
</dbReference>